<dbReference type="PANTHER" id="PTHR14947">
    <property type="entry name" value="ZINC FINGER PROTEIN"/>
    <property type="match status" value="1"/>
</dbReference>
<dbReference type="InterPro" id="IPR001909">
    <property type="entry name" value="KRAB"/>
</dbReference>
<evidence type="ECO:0000313" key="2">
    <source>
        <dbReference type="EMBL" id="GAB1298383.1"/>
    </source>
</evidence>
<dbReference type="PANTHER" id="PTHR14947:SF26">
    <property type="entry name" value="RIKEN CDNA D130040H23 GENE"/>
    <property type="match status" value="1"/>
</dbReference>
<dbReference type="InterPro" id="IPR036051">
    <property type="entry name" value="KRAB_dom_sf"/>
</dbReference>
<organism evidence="2 3">
    <name type="scientific">Apodemus speciosus</name>
    <name type="common">Large Japanese field mouse</name>
    <dbReference type="NCBI Taxonomy" id="105296"/>
    <lineage>
        <taxon>Eukaryota</taxon>
        <taxon>Metazoa</taxon>
        <taxon>Chordata</taxon>
        <taxon>Craniata</taxon>
        <taxon>Vertebrata</taxon>
        <taxon>Euteleostomi</taxon>
        <taxon>Mammalia</taxon>
        <taxon>Eutheria</taxon>
        <taxon>Euarchontoglires</taxon>
        <taxon>Glires</taxon>
        <taxon>Rodentia</taxon>
        <taxon>Myomorpha</taxon>
        <taxon>Muroidea</taxon>
        <taxon>Muridae</taxon>
        <taxon>Murinae</taxon>
        <taxon>Apodemus</taxon>
    </lineage>
</organism>
<evidence type="ECO:0000259" key="1">
    <source>
        <dbReference type="PROSITE" id="PS50805"/>
    </source>
</evidence>
<dbReference type="CDD" id="cd07765">
    <property type="entry name" value="KRAB_A-box"/>
    <property type="match status" value="1"/>
</dbReference>
<dbReference type="Gene3D" id="6.10.140.140">
    <property type="match status" value="1"/>
</dbReference>
<accession>A0ABQ0FGK0</accession>
<dbReference type="Pfam" id="PF01352">
    <property type="entry name" value="KRAB"/>
    <property type="match status" value="1"/>
</dbReference>
<reference evidence="2 3" key="1">
    <citation type="submission" date="2024-08" db="EMBL/GenBank/DDBJ databases">
        <title>The draft genome of Apodemus speciosus.</title>
        <authorList>
            <person name="Nabeshima K."/>
            <person name="Suzuki S."/>
            <person name="Onuma M."/>
        </authorList>
    </citation>
    <scope>NUCLEOTIDE SEQUENCE [LARGE SCALE GENOMIC DNA]</scope>
    <source>
        <strain evidence="2">IB14-021</strain>
    </source>
</reference>
<sequence length="191" mass="22265">MWLNKNCTFLSSGRRRGILYHCTLDAVIYDDVHVSFTEEEWNLLNPSQKRLYKDMMLETYMDLTAIGYNWEDHIEGHCESSRSLERHVRSHSVEKLNESDDECDEALQDPVISNIIKDHILERNFMNVINVVKPLQVTVVSNIIKEHILERNLMNVISVVKPVQVTVVCSIIKENILERNLMNVFNVVKPL</sequence>
<evidence type="ECO:0000313" key="3">
    <source>
        <dbReference type="Proteomes" id="UP001623349"/>
    </source>
</evidence>
<dbReference type="PROSITE" id="PS50805">
    <property type="entry name" value="KRAB"/>
    <property type="match status" value="1"/>
</dbReference>
<dbReference type="SUPFAM" id="SSF109640">
    <property type="entry name" value="KRAB domain (Kruppel-associated box)"/>
    <property type="match status" value="1"/>
</dbReference>
<dbReference type="InterPro" id="IPR039938">
    <property type="entry name" value="Sp4-like"/>
</dbReference>
<proteinExistence type="predicted"/>
<comment type="caution">
    <text evidence="2">The sequence shown here is derived from an EMBL/GenBank/DDBJ whole genome shotgun (WGS) entry which is preliminary data.</text>
</comment>
<protein>
    <submittedName>
        <fullName evidence="2">Zinc finger protein 997</fullName>
    </submittedName>
</protein>
<dbReference type="Proteomes" id="UP001623349">
    <property type="component" value="Unassembled WGS sequence"/>
</dbReference>
<gene>
    <name evidence="2" type="ORF">APTSU1_001361900</name>
</gene>
<feature type="domain" description="KRAB" evidence="1">
    <location>
        <begin position="27"/>
        <end position="103"/>
    </location>
</feature>
<keyword evidence="3" id="KW-1185">Reference proteome</keyword>
<dbReference type="SMART" id="SM00349">
    <property type="entry name" value="KRAB"/>
    <property type="match status" value="1"/>
</dbReference>
<name>A0ABQ0FGK0_APOSI</name>
<dbReference type="EMBL" id="BAAFST010000013">
    <property type="protein sequence ID" value="GAB1298383.1"/>
    <property type="molecule type" value="Genomic_DNA"/>
</dbReference>